<dbReference type="Gene3D" id="3.20.20.70">
    <property type="entry name" value="Aldolase class I"/>
    <property type="match status" value="1"/>
</dbReference>
<dbReference type="PIRSF" id="PIRSF001365">
    <property type="entry name" value="DHDPS"/>
    <property type="match status" value="1"/>
</dbReference>
<comment type="caution">
    <text evidence="5">The sequence shown here is derived from an EMBL/GenBank/DDBJ whole genome shotgun (WGS) entry which is preliminary data.</text>
</comment>
<dbReference type="EMBL" id="LJSX01000005">
    <property type="protein sequence ID" value="KPQ11829.1"/>
    <property type="molecule type" value="Genomic_DNA"/>
</dbReference>
<protein>
    <submittedName>
        <fullName evidence="5">4-hydroxy-tetrahydrodipicolinate synthase</fullName>
        <ecNumber evidence="5">4.3.3.7</ecNumber>
    </submittedName>
</protein>
<proteinExistence type="inferred from homology"/>
<dbReference type="EMBL" id="FMBM01000002">
    <property type="protein sequence ID" value="SCC82246.1"/>
    <property type="molecule type" value="Genomic_DNA"/>
</dbReference>
<dbReference type="GO" id="GO:0008840">
    <property type="term" value="F:4-hydroxy-tetrahydrodipicolinate synthase activity"/>
    <property type="evidence" value="ECO:0007669"/>
    <property type="project" value="UniProtKB-EC"/>
</dbReference>
<comment type="similarity">
    <text evidence="1 3">Belongs to the DapA family.</text>
</comment>
<dbReference type="InterPro" id="IPR013785">
    <property type="entry name" value="Aldolase_TIM"/>
</dbReference>
<evidence type="ECO:0000256" key="4">
    <source>
        <dbReference type="PIRSR" id="PIRSR001365-2"/>
    </source>
</evidence>
<dbReference type="PANTHER" id="PTHR12128:SF66">
    <property type="entry name" value="4-HYDROXY-2-OXOGLUTARATE ALDOLASE, MITOCHONDRIAL"/>
    <property type="match status" value="1"/>
</dbReference>
<dbReference type="SUPFAM" id="SSF51569">
    <property type="entry name" value="Aldolase"/>
    <property type="match status" value="1"/>
</dbReference>
<evidence type="ECO:0000313" key="7">
    <source>
        <dbReference type="Proteomes" id="UP000050497"/>
    </source>
</evidence>
<dbReference type="Proteomes" id="UP000182800">
    <property type="component" value="Unassembled WGS sequence"/>
</dbReference>
<dbReference type="GO" id="GO:0005829">
    <property type="term" value="C:cytosol"/>
    <property type="evidence" value="ECO:0007669"/>
    <property type="project" value="TreeGrafter"/>
</dbReference>
<dbReference type="STRING" id="1653334.GA0071312_3227"/>
<name>A0A0P7YCJ8_9HYPH</name>
<dbReference type="SMART" id="SM01130">
    <property type="entry name" value="DHDPS"/>
    <property type="match status" value="1"/>
</dbReference>
<evidence type="ECO:0000256" key="1">
    <source>
        <dbReference type="ARBA" id="ARBA00007592"/>
    </source>
</evidence>
<dbReference type="InterPro" id="IPR002220">
    <property type="entry name" value="DapA-like"/>
</dbReference>
<dbReference type="CDD" id="cd00408">
    <property type="entry name" value="DHDPS-like"/>
    <property type="match status" value="1"/>
</dbReference>
<reference evidence="5 7" key="1">
    <citation type="submission" date="2015-09" db="EMBL/GenBank/DDBJ databases">
        <title>Identification and resolution of microdiversity through metagenomic sequencing of parallel consortia.</title>
        <authorList>
            <person name="Nelson W.C."/>
            <person name="Romine M.F."/>
            <person name="Lindemann S.R."/>
        </authorList>
    </citation>
    <scope>NUCLEOTIDE SEQUENCE [LARGE SCALE GENOMIC DNA]</scope>
    <source>
        <strain evidence="5">HL-109</strain>
    </source>
</reference>
<gene>
    <name evidence="5" type="primary">dapA</name>
    <name evidence="6" type="ORF">GA0071312_3227</name>
    <name evidence="5" type="ORF">HLUCCO17_04950</name>
</gene>
<accession>A0A0P7YCJ8</accession>
<organism evidence="5 7">
    <name type="scientific">Saliniramus fredricksonii</name>
    <dbReference type="NCBI Taxonomy" id="1653334"/>
    <lineage>
        <taxon>Bacteria</taxon>
        <taxon>Pseudomonadati</taxon>
        <taxon>Pseudomonadota</taxon>
        <taxon>Alphaproteobacteria</taxon>
        <taxon>Hyphomicrobiales</taxon>
        <taxon>Salinarimonadaceae</taxon>
        <taxon>Saliniramus</taxon>
    </lineage>
</organism>
<keyword evidence="8" id="KW-1185">Reference proteome</keyword>
<dbReference type="PANTHER" id="PTHR12128">
    <property type="entry name" value="DIHYDRODIPICOLINATE SYNTHASE"/>
    <property type="match status" value="1"/>
</dbReference>
<dbReference type="Pfam" id="PF00701">
    <property type="entry name" value="DHDPS"/>
    <property type="match status" value="1"/>
</dbReference>
<evidence type="ECO:0000313" key="5">
    <source>
        <dbReference type="EMBL" id="KPQ11829.1"/>
    </source>
</evidence>
<evidence type="ECO:0000256" key="3">
    <source>
        <dbReference type="PIRNR" id="PIRNR001365"/>
    </source>
</evidence>
<evidence type="ECO:0000313" key="6">
    <source>
        <dbReference type="EMBL" id="SCC82246.1"/>
    </source>
</evidence>
<reference evidence="6 8" key="2">
    <citation type="submission" date="2016-08" db="EMBL/GenBank/DDBJ databases">
        <authorList>
            <person name="Varghese N."/>
            <person name="Submissions Spin"/>
        </authorList>
    </citation>
    <scope>NUCLEOTIDE SEQUENCE [LARGE SCALE GENOMIC DNA]</scope>
    <source>
        <strain evidence="6 8">HL-109</strain>
    </source>
</reference>
<feature type="binding site" evidence="4">
    <location>
        <position position="214"/>
    </location>
    <ligand>
        <name>pyruvate</name>
        <dbReference type="ChEBI" id="CHEBI:15361"/>
    </ligand>
</feature>
<evidence type="ECO:0000256" key="2">
    <source>
        <dbReference type="ARBA" id="ARBA00023239"/>
    </source>
</evidence>
<dbReference type="EC" id="4.3.3.7" evidence="5"/>
<keyword evidence="2 3" id="KW-0456">Lyase</keyword>
<evidence type="ECO:0000313" key="8">
    <source>
        <dbReference type="Proteomes" id="UP000182800"/>
    </source>
</evidence>
<dbReference type="AlphaFoldDB" id="A0A0P7YCJ8"/>
<dbReference type="PATRIC" id="fig|1653334.4.peg.1685"/>
<dbReference type="Proteomes" id="UP000050497">
    <property type="component" value="Unassembled WGS sequence"/>
</dbReference>
<sequence>MLDANAKGVYVIAPTPFHDDGRVDDASIDRMTDFFLEAGCTGITALGMMGEAPKLDGEEARAIASRIIKRAGNTPVVIGVSAPGFAAMRTLSRAVMDAGAAGVMIAPPSSLKTDDQIVNYYAQAVEAIGPDIPFVIQDYPLAIGVVMTPGVIRRIVQDNPSAVMLKHEDWPGLEKISALRGFEQDGSMRHISILCGNGGLFLDFECERGADGAMTGYAFPDMLVDVVKLSQAGKREEAHDLFDAHLPMIRYEQQPGAGLAVRKYVLQRRGIISSQAQRKPGGAISATARAEVDYLLSRLAKHDPRAGKRIG</sequence>